<dbReference type="GO" id="GO:0016485">
    <property type="term" value="P:protein processing"/>
    <property type="evidence" value="ECO:0007669"/>
    <property type="project" value="TreeGrafter"/>
</dbReference>
<evidence type="ECO:0000256" key="4">
    <source>
        <dbReference type="ARBA" id="ARBA00022723"/>
    </source>
</evidence>
<keyword evidence="10" id="KW-1133">Transmembrane helix</keyword>
<protein>
    <submittedName>
        <fullName evidence="12">Carboxypeptidase D</fullName>
    </submittedName>
</protein>
<keyword evidence="6" id="KW-0862">Zinc</keyword>
<organism evidence="12 13">
    <name type="scientific">Eumeta variegata</name>
    <name type="common">Bagworm moth</name>
    <name type="synonym">Eumeta japonica</name>
    <dbReference type="NCBI Taxonomy" id="151549"/>
    <lineage>
        <taxon>Eukaryota</taxon>
        <taxon>Metazoa</taxon>
        <taxon>Ecdysozoa</taxon>
        <taxon>Arthropoda</taxon>
        <taxon>Hexapoda</taxon>
        <taxon>Insecta</taxon>
        <taxon>Pterygota</taxon>
        <taxon>Neoptera</taxon>
        <taxon>Endopterygota</taxon>
        <taxon>Lepidoptera</taxon>
        <taxon>Glossata</taxon>
        <taxon>Ditrysia</taxon>
        <taxon>Tineoidea</taxon>
        <taxon>Psychidae</taxon>
        <taxon>Oiketicinae</taxon>
        <taxon>Eumeta</taxon>
    </lineage>
</organism>
<evidence type="ECO:0000256" key="1">
    <source>
        <dbReference type="ARBA" id="ARBA00001947"/>
    </source>
</evidence>
<reference evidence="12 13" key="1">
    <citation type="journal article" date="2019" name="Commun. Biol.">
        <title>The bagworm genome reveals a unique fibroin gene that provides high tensile strength.</title>
        <authorList>
            <person name="Kono N."/>
            <person name="Nakamura H."/>
            <person name="Ohtoshi R."/>
            <person name="Tomita M."/>
            <person name="Numata K."/>
            <person name="Arakawa K."/>
        </authorList>
    </citation>
    <scope>NUCLEOTIDE SEQUENCE [LARGE SCALE GENOMIC DNA]</scope>
</reference>
<dbReference type="PROSITE" id="PS00133">
    <property type="entry name" value="CARBOXYPEPT_ZN_2"/>
    <property type="match status" value="1"/>
</dbReference>
<comment type="similarity">
    <text evidence="2 8">Belongs to the peptidase M14 family.</text>
</comment>
<dbReference type="Gene3D" id="2.60.40.1120">
    <property type="entry name" value="Carboxypeptidase-like, regulatory domain"/>
    <property type="match status" value="2"/>
</dbReference>
<evidence type="ECO:0000256" key="9">
    <source>
        <dbReference type="SAM" id="MobiDB-lite"/>
    </source>
</evidence>
<keyword evidence="13" id="KW-1185">Reference proteome</keyword>
<name>A0A4C1VMW1_EUMVA</name>
<keyword evidence="7" id="KW-0325">Glycoprotein</keyword>
<dbReference type="PANTHER" id="PTHR11532:SF62">
    <property type="entry name" value="CARBOXYPEPTIDASE D"/>
    <property type="match status" value="1"/>
</dbReference>
<feature type="compositionally biased region" description="Basic and acidic residues" evidence="9">
    <location>
        <begin position="803"/>
        <end position="814"/>
    </location>
</feature>
<keyword evidence="10" id="KW-0472">Membrane</keyword>
<dbReference type="Pfam" id="PF13620">
    <property type="entry name" value="CarboxypepD_reg"/>
    <property type="match status" value="1"/>
</dbReference>
<dbReference type="Gene3D" id="3.40.630.10">
    <property type="entry name" value="Zn peptidases"/>
    <property type="match status" value="2"/>
</dbReference>
<feature type="compositionally biased region" description="Acidic residues" evidence="9">
    <location>
        <begin position="784"/>
        <end position="799"/>
    </location>
</feature>
<dbReference type="EMBL" id="BGZK01000359">
    <property type="protein sequence ID" value="GBP39105.1"/>
    <property type="molecule type" value="Genomic_DNA"/>
</dbReference>
<dbReference type="PANTHER" id="PTHR11532">
    <property type="entry name" value="PROTEASE M14 CARBOXYPEPTIDASE"/>
    <property type="match status" value="1"/>
</dbReference>
<evidence type="ECO:0000256" key="7">
    <source>
        <dbReference type="ARBA" id="ARBA00023180"/>
    </source>
</evidence>
<evidence type="ECO:0000256" key="6">
    <source>
        <dbReference type="ARBA" id="ARBA00022833"/>
    </source>
</evidence>
<evidence type="ECO:0000313" key="12">
    <source>
        <dbReference type="EMBL" id="GBP39105.1"/>
    </source>
</evidence>
<dbReference type="AlphaFoldDB" id="A0A4C1VMW1"/>
<evidence type="ECO:0000256" key="5">
    <source>
        <dbReference type="ARBA" id="ARBA00022801"/>
    </source>
</evidence>
<dbReference type="SUPFAM" id="SSF53187">
    <property type="entry name" value="Zn-dependent exopeptidases"/>
    <property type="match status" value="2"/>
</dbReference>
<dbReference type="Pfam" id="PF00246">
    <property type="entry name" value="Peptidase_M14"/>
    <property type="match status" value="2"/>
</dbReference>
<evidence type="ECO:0000259" key="11">
    <source>
        <dbReference type="PROSITE" id="PS52035"/>
    </source>
</evidence>
<dbReference type="InterPro" id="IPR050753">
    <property type="entry name" value="Peptidase_M14_domain"/>
</dbReference>
<dbReference type="CDD" id="cd11308">
    <property type="entry name" value="Peptidase_M14NE-CP-C_like"/>
    <property type="match status" value="1"/>
</dbReference>
<dbReference type="GO" id="GO:0005615">
    <property type="term" value="C:extracellular space"/>
    <property type="evidence" value="ECO:0007669"/>
    <property type="project" value="TreeGrafter"/>
</dbReference>
<dbReference type="InterPro" id="IPR008969">
    <property type="entry name" value="CarboxyPept-like_regulatory"/>
</dbReference>
<feature type="active site" description="Proton donor/acceptor" evidence="8">
    <location>
        <position position="116"/>
    </location>
</feature>
<evidence type="ECO:0000256" key="8">
    <source>
        <dbReference type="PROSITE-ProRule" id="PRU01379"/>
    </source>
</evidence>
<evidence type="ECO:0000313" key="13">
    <source>
        <dbReference type="Proteomes" id="UP000299102"/>
    </source>
</evidence>
<keyword evidence="10" id="KW-0812">Transmembrane</keyword>
<evidence type="ECO:0000256" key="2">
    <source>
        <dbReference type="ARBA" id="ARBA00005988"/>
    </source>
</evidence>
<feature type="region of interest" description="Disordered" evidence="9">
    <location>
        <begin position="780"/>
        <end position="814"/>
    </location>
</feature>
<keyword evidence="5" id="KW-0378">Hydrolase</keyword>
<comment type="cofactor">
    <cofactor evidence="1">
        <name>Zn(2+)</name>
        <dbReference type="ChEBI" id="CHEBI:29105"/>
    </cofactor>
</comment>
<dbReference type="SMART" id="SM00631">
    <property type="entry name" value="Zn_pept"/>
    <property type="match status" value="1"/>
</dbReference>
<dbReference type="GO" id="GO:0006518">
    <property type="term" value="P:peptide metabolic process"/>
    <property type="evidence" value="ECO:0007669"/>
    <property type="project" value="TreeGrafter"/>
</dbReference>
<dbReference type="InterPro" id="IPR057247">
    <property type="entry name" value="CARBOXYPEPT_ZN_2"/>
</dbReference>
<comment type="caution">
    <text evidence="12">The sequence shown here is derived from an EMBL/GenBank/DDBJ whole genome shotgun (WGS) entry which is preliminary data.</text>
</comment>
<evidence type="ECO:0000256" key="3">
    <source>
        <dbReference type="ARBA" id="ARBA00022645"/>
    </source>
</evidence>
<keyword evidence="3 12" id="KW-0645">Protease</keyword>
<feature type="transmembrane region" description="Helical" evidence="10">
    <location>
        <begin position="724"/>
        <end position="745"/>
    </location>
</feature>
<dbReference type="STRING" id="151549.A0A4C1VMW1"/>
<gene>
    <name evidence="12" type="primary">svr</name>
    <name evidence="12" type="ORF">EVAR_27466_1</name>
</gene>
<dbReference type="GO" id="GO:0008270">
    <property type="term" value="F:zinc ion binding"/>
    <property type="evidence" value="ECO:0007669"/>
    <property type="project" value="InterPro"/>
</dbReference>
<evidence type="ECO:0000256" key="10">
    <source>
        <dbReference type="SAM" id="Phobius"/>
    </source>
</evidence>
<sequence length="814" mass="92265">MQEPETKAVMEWSKSIPFVLSANLHGGALVANYPFDASPEMTHGKASLSPDNAVFVHLAHTYSDAHHKMHLGQPCKDHILEKFPEGITNGAQWYPLTGGMQDWNYLETGDMELTLELGCFKFPPASDLPQYWEDNKDALVKYIEQVHMGVHGFVHSTIGHRLAGANVRIPGLRPVRTADTGDYWRLLMPGKYNITVAKGGYESITEEVTVPESGSVSVNFTLMAGDPQHWSSAYDFRILDNIVKTHYHTTSEMYRELSELENKYSNISEFRAGDNLDTMTLHQLKVTDQLGSSEETKFHVALISNLYASQSIGQEMLLNFARHITQAYAIGEPIHISILKNTVLHFIPSIDPLTDKVITLNKDKEHCNIDPLEEEFGDSLYDYLVKKNPNPLSNYTREKAFIRLLEVEKYDLILELGAGTEQVLYPEVSKDLFEKFAEIYQENRDQSYTNYKCPIENDNTVHGNLIDLLSETYNTPILSVGVACCKMPQESDIANVWRSNIHSIMEFVKYANTGVVGYIKDIHGKPINTATVAITGLEKQYRVSRNMAYYKVMLPSGEYQVIIRAHGYMDKIMTWRVTKGVLDRKDLTLTLREVVNTTTFRSEQMSGGVYEMIVDEQDPSFAHVIGLAVDMNSNYLKGVNLTVRSLNSPHIISWNTSDDQGKFVLRVPLDMVGHEVRVSATLDGYINSQRHIMVRDKNDLDNAETANVLFKLERDGKVLGMPRLVFVMLSGVVGVLVVVAAAWCLTCRRQQQRDYFFTQLPNDDKKPLFGYNDGDDIVRKPYYDEEDIPPSESESEDDIVFSTDREWKPVSQKE</sequence>
<dbReference type="OrthoDB" id="10249045at2759"/>
<dbReference type="SUPFAM" id="SSF49464">
    <property type="entry name" value="Carboxypeptidase regulatory domain-like"/>
    <property type="match status" value="3"/>
</dbReference>
<keyword evidence="3 12" id="KW-0121">Carboxypeptidase</keyword>
<feature type="domain" description="Peptidase M14" evidence="11">
    <location>
        <begin position="1"/>
        <end position="146"/>
    </location>
</feature>
<keyword evidence="4" id="KW-0479">Metal-binding</keyword>
<dbReference type="PROSITE" id="PS52035">
    <property type="entry name" value="PEPTIDASE_M14"/>
    <property type="match status" value="1"/>
</dbReference>
<dbReference type="InterPro" id="IPR000834">
    <property type="entry name" value="Peptidase_M14"/>
</dbReference>
<accession>A0A4C1VMW1</accession>
<proteinExistence type="inferred from homology"/>
<dbReference type="GO" id="GO:0004181">
    <property type="term" value="F:metallocarboxypeptidase activity"/>
    <property type="evidence" value="ECO:0007669"/>
    <property type="project" value="InterPro"/>
</dbReference>
<dbReference type="Proteomes" id="UP000299102">
    <property type="component" value="Unassembled WGS sequence"/>
</dbReference>